<dbReference type="RefSeq" id="WP_318622446.1">
    <property type="nucleotide sequence ID" value="NZ_CP137642.1"/>
</dbReference>
<proteinExistence type="predicted"/>
<accession>A0AAX4FXE0</accession>
<dbReference type="EMBL" id="CP137642">
    <property type="protein sequence ID" value="WOX58618.1"/>
    <property type="molecule type" value="Genomic_DNA"/>
</dbReference>
<gene>
    <name evidence="1" type="ORF">R6Y96_05150</name>
</gene>
<protein>
    <submittedName>
        <fullName evidence="1">Uncharacterized protein</fullName>
    </submittedName>
</protein>
<dbReference type="KEGG" id="mrc:R6Y96_05150"/>
<dbReference type="Proteomes" id="UP001305652">
    <property type="component" value="Chromosome"/>
</dbReference>
<name>A0AAX4FXE0_9EURY</name>
<organism evidence="1 2">
    <name type="scientific">Methanoculleus receptaculi</name>
    <dbReference type="NCBI Taxonomy" id="394967"/>
    <lineage>
        <taxon>Archaea</taxon>
        <taxon>Methanobacteriati</taxon>
        <taxon>Methanobacteriota</taxon>
        <taxon>Stenosarchaea group</taxon>
        <taxon>Methanomicrobia</taxon>
        <taxon>Methanomicrobiales</taxon>
        <taxon>Methanomicrobiaceae</taxon>
        <taxon>Methanoculleus</taxon>
    </lineage>
</organism>
<reference evidence="1 2" key="1">
    <citation type="submission" date="2023-10" db="EMBL/GenBank/DDBJ databases">
        <title>The complete genome sequence of Methanoculleus receptaculi DSM 18860.</title>
        <authorList>
            <person name="Lai S.-J."/>
            <person name="You Y.-T."/>
            <person name="Chen S.-C."/>
        </authorList>
    </citation>
    <scope>NUCLEOTIDE SEQUENCE [LARGE SCALE GENOMIC DNA]</scope>
    <source>
        <strain evidence="1 2">DSM 18860</strain>
    </source>
</reference>
<keyword evidence="2" id="KW-1185">Reference proteome</keyword>
<dbReference type="GeneID" id="85732521"/>
<evidence type="ECO:0000313" key="1">
    <source>
        <dbReference type="EMBL" id="WOX58618.1"/>
    </source>
</evidence>
<sequence>MILEEVVAFSEEVDAVEFISFLKSKGCRARREVRGIANADDVVEGALDDLIAWFEEAAAQSGEEPPELSDDTQWFLEGAEKYRRQRDQIAALLEGHKPGDILYTNDDLKRSQEDLFRKVADKAREWIEGKKDAGEELDESALFEILFGDHDLLPADAPLFVLHAVLMRNGILEETPEGYRLTRETPAGQVVLEISTDNLPDLDIDLPEDAGLKRKAVYWIDPLYQVVIDPAIHFACEPDEVLTALEGTTVDIKSATALEDNLRVKGFIISTLLEEVRQKPGISVDDLSGLLRVETVDEDGELMTYEIAIDRRMASSIVAELRKVGILTGSDQKIKIGGTPGGRKRHNR</sequence>
<evidence type="ECO:0000313" key="2">
    <source>
        <dbReference type="Proteomes" id="UP001305652"/>
    </source>
</evidence>
<dbReference type="AlphaFoldDB" id="A0AAX4FXE0"/>